<name>A0A1F4XU94_9BACT</name>
<dbReference type="Proteomes" id="UP000178091">
    <property type="component" value="Unassembled WGS sequence"/>
</dbReference>
<comment type="caution">
    <text evidence="1">The sequence shown here is derived from an EMBL/GenBank/DDBJ whole genome shotgun (WGS) entry which is preliminary data.</text>
</comment>
<evidence type="ECO:0000313" key="1">
    <source>
        <dbReference type="EMBL" id="OGC85260.1"/>
    </source>
</evidence>
<evidence type="ECO:0000313" key="2">
    <source>
        <dbReference type="Proteomes" id="UP000178091"/>
    </source>
</evidence>
<organism evidence="1 2">
    <name type="scientific">Candidatus Adlerbacteria bacterium RIFCSPHIGHO2_12_FULL_53_18</name>
    <dbReference type="NCBI Taxonomy" id="1797242"/>
    <lineage>
        <taxon>Bacteria</taxon>
        <taxon>Candidatus Adleribacteriota</taxon>
    </lineage>
</organism>
<protein>
    <submittedName>
        <fullName evidence="1">Uncharacterized protein</fullName>
    </submittedName>
</protein>
<gene>
    <name evidence="1" type="ORF">A3F55_00640</name>
</gene>
<dbReference type="EMBL" id="MEWW01000001">
    <property type="protein sequence ID" value="OGC85260.1"/>
    <property type="molecule type" value="Genomic_DNA"/>
</dbReference>
<sequence length="96" mass="10772">MEGEMLEVYEEKVHRPPLTACISYFDECKYEAFVNFDQMIGSHKTGYANKKVTKGLAQLIDKQGAPYMVATVIKVKKTVGRGDHLVILEIEAPATH</sequence>
<dbReference type="AlphaFoldDB" id="A0A1F4XU94"/>
<accession>A0A1F4XU94</accession>
<reference evidence="1 2" key="1">
    <citation type="journal article" date="2016" name="Nat. Commun.">
        <title>Thousands of microbial genomes shed light on interconnected biogeochemical processes in an aquifer system.</title>
        <authorList>
            <person name="Anantharaman K."/>
            <person name="Brown C.T."/>
            <person name="Hug L.A."/>
            <person name="Sharon I."/>
            <person name="Castelle C.J."/>
            <person name="Probst A.J."/>
            <person name="Thomas B.C."/>
            <person name="Singh A."/>
            <person name="Wilkins M.J."/>
            <person name="Karaoz U."/>
            <person name="Brodie E.L."/>
            <person name="Williams K.H."/>
            <person name="Hubbard S.S."/>
            <person name="Banfield J.F."/>
        </authorList>
    </citation>
    <scope>NUCLEOTIDE SEQUENCE [LARGE SCALE GENOMIC DNA]</scope>
</reference>
<proteinExistence type="predicted"/>